<dbReference type="GO" id="GO:0008270">
    <property type="term" value="F:zinc ion binding"/>
    <property type="evidence" value="ECO:0007669"/>
    <property type="project" value="UniProtKB-KW"/>
</dbReference>
<evidence type="ECO:0000259" key="2">
    <source>
        <dbReference type="PROSITE" id="PS50966"/>
    </source>
</evidence>
<reference evidence="3" key="1">
    <citation type="submission" date="2021-12" db="EMBL/GenBank/DDBJ databases">
        <title>Convergent genome expansion in fungi linked to evolution of root-endophyte symbiosis.</title>
        <authorList>
            <consortium name="DOE Joint Genome Institute"/>
            <person name="Ke Y.-H."/>
            <person name="Bonito G."/>
            <person name="Liao H.-L."/>
            <person name="Looney B."/>
            <person name="Rojas-Flechas A."/>
            <person name="Nash J."/>
            <person name="Hameed K."/>
            <person name="Schadt C."/>
            <person name="Martin F."/>
            <person name="Crous P.W."/>
            <person name="Miettinen O."/>
            <person name="Magnuson J.K."/>
            <person name="Labbe J."/>
            <person name="Jacobson D."/>
            <person name="Doktycz M.J."/>
            <person name="Veneault-Fourrey C."/>
            <person name="Kuo A."/>
            <person name="Mondo S."/>
            <person name="Calhoun S."/>
            <person name="Riley R."/>
            <person name="Ohm R."/>
            <person name="LaButti K."/>
            <person name="Andreopoulos B."/>
            <person name="Pangilinan J."/>
            <person name="Nolan M."/>
            <person name="Tritt A."/>
            <person name="Clum A."/>
            <person name="Lipzen A."/>
            <person name="Daum C."/>
            <person name="Barry K."/>
            <person name="Grigoriev I.V."/>
            <person name="Vilgalys R."/>
        </authorList>
    </citation>
    <scope>NUCLEOTIDE SEQUENCE</scope>
    <source>
        <strain evidence="3">PMI_201</strain>
    </source>
</reference>
<dbReference type="InterPro" id="IPR007527">
    <property type="entry name" value="Znf_SWIM"/>
</dbReference>
<dbReference type="PROSITE" id="PS50966">
    <property type="entry name" value="ZF_SWIM"/>
    <property type="match status" value="1"/>
</dbReference>
<keyword evidence="1" id="KW-0479">Metal-binding</keyword>
<evidence type="ECO:0000313" key="4">
    <source>
        <dbReference type="Proteomes" id="UP001201262"/>
    </source>
</evidence>
<dbReference type="AlphaFoldDB" id="A0AAD4Q326"/>
<proteinExistence type="predicted"/>
<comment type="caution">
    <text evidence="3">The sequence shown here is derived from an EMBL/GenBank/DDBJ whole genome shotgun (WGS) entry which is preliminary data.</text>
</comment>
<dbReference type="Proteomes" id="UP001201262">
    <property type="component" value="Unassembled WGS sequence"/>
</dbReference>
<sequence>MTSPNNITSSLDTAHLLSLLTTQLRSFTPPSNKNNNNDTTNLIHRPNATNLTTFPDPAHLQIKNLLLTLHCLFPNELLLALDILDRRLIRRYQQSRKDPETDEHNGIEGSNEVFFVQSKISSTSSNTTRMYEVRLDAWNCSCSAFALSWVQNLSFSDIDAAHDIEDGAGLEVDGSGRFDGKLVRRDAKGAPPVCKHLLACVLGTECPNLFGGGIDTSQVGDGNGLAGMCAGYAS</sequence>
<evidence type="ECO:0000313" key="3">
    <source>
        <dbReference type="EMBL" id="KAH8704267.1"/>
    </source>
</evidence>
<keyword evidence="1" id="KW-0863">Zinc-finger</keyword>
<name>A0AAD4Q326_9EURO</name>
<gene>
    <name evidence="3" type="ORF">BGW36DRAFT_423788</name>
</gene>
<keyword evidence="1" id="KW-0862">Zinc</keyword>
<dbReference type="GeneID" id="70250162"/>
<dbReference type="EMBL" id="JAJTJA010000002">
    <property type="protein sequence ID" value="KAH8704267.1"/>
    <property type="molecule type" value="Genomic_DNA"/>
</dbReference>
<keyword evidence="4" id="KW-1185">Reference proteome</keyword>
<protein>
    <recommendedName>
        <fullName evidence="2">SWIM-type domain-containing protein</fullName>
    </recommendedName>
</protein>
<accession>A0AAD4Q326</accession>
<organism evidence="3 4">
    <name type="scientific">Talaromyces proteolyticus</name>
    <dbReference type="NCBI Taxonomy" id="1131652"/>
    <lineage>
        <taxon>Eukaryota</taxon>
        <taxon>Fungi</taxon>
        <taxon>Dikarya</taxon>
        <taxon>Ascomycota</taxon>
        <taxon>Pezizomycotina</taxon>
        <taxon>Eurotiomycetes</taxon>
        <taxon>Eurotiomycetidae</taxon>
        <taxon>Eurotiales</taxon>
        <taxon>Trichocomaceae</taxon>
        <taxon>Talaromyces</taxon>
        <taxon>Talaromyces sect. Bacilispori</taxon>
    </lineage>
</organism>
<evidence type="ECO:0000256" key="1">
    <source>
        <dbReference type="PROSITE-ProRule" id="PRU00325"/>
    </source>
</evidence>
<feature type="domain" description="SWIM-type" evidence="2">
    <location>
        <begin position="131"/>
        <end position="205"/>
    </location>
</feature>
<dbReference type="RefSeq" id="XP_046077285.1">
    <property type="nucleotide sequence ID" value="XM_046219875.1"/>
</dbReference>